<accession>A0A7W2TTP9</accession>
<proteinExistence type="predicted"/>
<evidence type="ECO:0008006" key="4">
    <source>
        <dbReference type="Google" id="ProtNLM"/>
    </source>
</evidence>
<feature type="chain" id="PRO_5031019748" description="Lipoprotein" evidence="1">
    <location>
        <begin position="23"/>
        <end position="408"/>
    </location>
</feature>
<dbReference type="Proteomes" id="UP000539350">
    <property type="component" value="Unassembled WGS sequence"/>
</dbReference>
<dbReference type="EMBL" id="JACFXU010000010">
    <property type="protein sequence ID" value="MBA6411655.1"/>
    <property type="molecule type" value="Genomic_DNA"/>
</dbReference>
<sequence length="408" mass="45553">MIPLAQLLRSLSVIVLAFGLSACVSQSHKTTAVPPLATASGEVSESLLLDVGIAIFDPGLSHHNGQAQVYPEVRKAEANYMPRLLAEVMQNSGAWGAVRVVPNAAQITDLRVAGKILHSDGEELKLHITATDSRNRQWLDRQYTGHASRYAYNSVTRTQYDPFQAVYHNIANDLLKVMEAQNSRDRERIRIVTELRFAQQFSADAFQGYLRQDSKGVYKVLRLPAHNDPMLERIQQIRERDHVFVDTMQEYYGNFSDKMYGPYQEWRKLGYQEAVALQELKRESMQRMIAGGLAVVAGIAAAGSNDRVSRTAGNVAIISGGYLFQSGLEKRNESQIHAEALEELGMSLEAEVAPQVVELENRSITLSGNVEDQYAQWRELLGDIYREEIGELALPDESANNGSVMRNN</sequence>
<name>A0A7W2TTP9_9GAMM</name>
<organism evidence="2 3">
    <name type="scientific">Sediminihaliea albiluteola</name>
    <dbReference type="NCBI Taxonomy" id="2758564"/>
    <lineage>
        <taxon>Bacteria</taxon>
        <taxon>Pseudomonadati</taxon>
        <taxon>Pseudomonadota</taxon>
        <taxon>Gammaproteobacteria</taxon>
        <taxon>Cellvibrionales</taxon>
        <taxon>Halieaceae</taxon>
        <taxon>Sediminihaliea</taxon>
    </lineage>
</organism>
<reference evidence="2 3" key="1">
    <citation type="submission" date="2020-07" db="EMBL/GenBank/DDBJ databases">
        <title>Halieaceae bacterium, F7430, whole genome shotgun sequencing project.</title>
        <authorList>
            <person name="Jiang S."/>
            <person name="Liu Z.W."/>
            <person name="Du Z.J."/>
        </authorList>
    </citation>
    <scope>NUCLEOTIDE SEQUENCE [LARGE SCALE GENOMIC DNA]</scope>
    <source>
        <strain evidence="2 3">F7430</strain>
    </source>
</reference>
<comment type="caution">
    <text evidence="2">The sequence shown here is derived from an EMBL/GenBank/DDBJ whole genome shotgun (WGS) entry which is preliminary data.</text>
</comment>
<feature type="signal peptide" evidence="1">
    <location>
        <begin position="1"/>
        <end position="22"/>
    </location>
</feature>
<evidence type="ECO:0000313" key="3">
    <source>
        <dbReference type="Proteomes" id="UP000539350"/>
    </source>
</evidence>
<keyword evidence="1" id="KW-0732">Signal</keyword>
<evidence type="ECO:0000256" key="1">
    <source>
        <dbReference type="SAM" id="SignalP"/>
    </source>
</evidence>
<dbReference type="RefSeq" id="WP_182168518.1">
    <property type="nucleotide sequence ID" value="NZ_JACFXU010000010.1"/>
</dbReference>
<dbReference type="AlphaFoldDB" id="A0A7W2TTP9"/>
<keyword evidence="3" id="KW-1185">Reference proteome</keyword>
<evidence type="ECO:0000313" key="2">
    <source>
        <dbReference type="EMBL" id="MBA6411655.1"/>
    </source>
</evidence>
<gene>
    <name evidence="2" type="ORF">H2508_00785</name>
</gene>
<protein>
    <recommendedName>
        <fullName evidence="4">Lipoprotein</fullName>
    </recommendedName>
</protein>